<keyword evidence="2" id="KW-0288">FMN</keyword>
<dbReference type="AlphaFoldDB" id="A0A0N8WGB1"/>
<keyword evidence="4 6" id="KW-0503">Monooxygenase</keyword>
<accession>A0A0N8WGB1</accession>
<keyword evidence="3" id="KW-0560">Oxidoreductase</keyword>
<evidence type="ECO:0000259" key="5">
    <source>
        <dbReference type="Pfam" id="PF00296"/>
    </source>
</evidence>
<dbReference type="PANTHER" id="PTHR42847">
    <property type="entry name" value="ALKANESULFONATE MONOOXYGENASE"/>
    <property type="match status" value="1"/>
</dbReference>
<dbReference type="STRING" id="346185.AAY42_14690"/>
<dbReference type="SUPFAM" id="SSF51679">
    <property type="entry name" value="Bacterial luciferase-like"/>
    <property type="match status" value="1"/>
</dbReference>
<reference evidence="6 7" key="1">
    <citation type="submission" date="2015-04" db="EMBL/GenBank/DDBJ databases">
        <title>Complete genome of flavobacterium.</title>
        <authorList>
            <person name="Kwon Y.M."/>
            <person name="Kim S.-J."/>
        </authorList>
    </citation>
    <scope>NUCLEOTIDE SEQUENCE [LARGE SCALE GENOMIC DNA]</scope>
    <source>
        <strain evidence="6 7">DK169</strain>
    </source>
</reference>
<dbReference type="Gene3D" id="3.20.20.30">
    <property type="entry name" value="Luciferase-like domain"/>
    <property type="match status" value="1"/>
</dbReference>
<proteinExistence type="predicted"/>
<dbReference type="CDD" id="cd01094">
    <property type="entry name" value="Alkanesulfonate_monoxygenase"/>
    <property type="match status" value="1"/>
</dbReference>
<dbReference type="GO" id="GO:0008726">
    <property type="term" value="F:alkanesulfonate monooxygenase activity"/>
    <property type="evidence" value="ECO:0007669"/>
    <property type="project" value="TreeGrafter"/>
</dbReference>
<dbReference type="Proteomes" id="UP000050827">
    <property type="component" value="Unassembled WGS sequence"/>
</dbReference>
<comment type="caution">
    <text evidence="6">The sequence shown here is derived from an EMBL/GenBank/DDBJ whole genome shotgun (WGS) entry which is preliminary data.</text>
</comment>
<sequence length="385" mass="43148">MDNSKIEIRSPHLEGAEVSWFAPICNGDDRYLGERNMDYKSTFENTSQILLTADKNGFRNILCPSSYQVGQDTLPFVSAVAPMTEQINLLAAVRCGEVHPAMLGRTLATIDHILKGRFTINIISSPLPGEEMSSEDRYQRSREVIEILKQAWTQDEIDYQGQFYKMKISSLPAKTYQNGGPLLYFGGYSPAAVDLCAEHCDVYLMWPETEGNLRKLMENMSAKAAAYGRKVDFGLRVHVVVRETEEEAREYADSIVSKLGVEQGKEMRERALDAKSYGVSRQAEMREIAEDDGYVEPNMWTGIGRGRSGCGAALVGNPDQIVEKLNRYMDMGIRAFIFSGYPHKEECERFAKLVLPRLKTFSMPVAQGKVSEEKPLSPLAAGIRI</sequence>
<dbReference type="GO" id="GO:0046306">
    <property type="term" value="P:alkanesulfonate catabolic process"/>
    <property type="evidence" value="ECO:0007669"/>
    <property type="project" value="TreeGrafter"/>
</dbReference>
<organism evidence="6 7">
    <name type="scientific">Flagellimonas eckloniae</name>
    <dbReference type="NCBI Taxonomy" id="346185"/>
    <lineage>
        <taxon>Bacteria</taxon>
        <taxon>Pseudomonadati</taxon>
        <taxon>Bacteroidota</taxon>
        <taxon>Flavobacteriia</taxon>
        <taxon>Flavobacteriales</taxon>
        <taxon>Flavobacteriaceae</taxon>
        <taxon>Flagellimonas</taxon>
    </lineage>
</organism>
<dbReference type="PATRIC" id="fig|1547436.3.peg.3031"/>
<gene>
    <name evidence="6" type="ORF">AAY42_14690</name>
</gene>
<evidence type="ECO:0000256" key="1">
    <source>
        <dbReference type="ARBA" id="ARBA00022630"/>
    </source>
</evidence>
<evidence type="ECO:0000256" key="4">
    <source>
        <dbReference type="ARBA" id="ARBA00023033"/>
    </source>
</evidence>
<dbReference type="EMBL" id="LCTZ01000002">
    <property type="protein sequence ID" value="KQC31003.1"/>
    <property type="molecule type" value="Genomic_DNA"/>
</dbReference>
<name>A0A0N8WGB1_9FLAO</name>
<dbReference type="InterPro" id="IPR011251">
    <property type="entry name" value="Luciferase-like_dom"/>
</dbReference>
<evidence type="ECO:0000256" key="3">
    <source>
        <dbReference type="ARBA" id="ARBA00023002"/>
    </source>
</evidence>
<dbReference type="OrthoDB" id="9814695at2"/>
<evidence type="ECO:0000256" key="2">
    <source>
        <dbReference type="ARBA" id="ARBA00022643"/>
    </source>
</evidence>
<dbReference type="Pfam" id="PF00296">
    <property type="entry name" value="Bac_luciferase"/>
    <property type="match status" value="1"/>
</dbReference>
<feature type="domain" description="Luciferase-like" evidence="5">
    <location>
        <begin position="17"/>
        <end position="334"/>
    </location>
</feature>
<dbReference type="RefSeq" id="WP_055396553.1">
    <property type="nucleotide sequence ID" value="NZ_LCTZ01000002.1"/>
</dbReference>
<dbReference type="PANTHER" id="PTHR42847:SF4">
    <property type="entry name" value="ALKANESULFONATE MONOOXYGENASE-RELATED"/>
    <property type="match status" value="1"/>
</dbReference>
<dbReference type="InterPro" id="IPR036661">
    <property type="entry name" value="Luciferase-like_sf"/>
</dbReference>
<keyword evidence="1" id="KW-0285">Flavoprotein</keyword>
<evidence type="ECO:0000313" key="7">
    <source>
        <dbReference type="Proteomes" id="UP000050827"/>
    </source>
</evidence>
<keyword evidence="7" id="KW-1185">Reference proteome</keyword>
<evidence type="ECO:0000313" key="6">
    <source>
        <dbReference type="EMBL" id="KQC31003.1"/>
    </source>
</evidence>
<dbReference type="InterPro" id="IPR050172">
    <property type="entry name" value="SsuD_RutA_monooxygenase"/>
</dbReference>
<protein>
    <submittedName>
        <fullName evidence="6">Alkanesulfonate monooxygenase</fullName>
    </submittedName>
</protein>